<name>A0A4S8KM72_DENBC</name>
<gene>
    <name evidence="1" type="ORF">K435DRAFT_704300</name>
</gene>
<proteinExistence type="predicted"/>
<dbReference type="Proteomes" id="UP000297245">
    <property type="component" value="Unassembled WGS sequence"/>
</dbReference>
<dbReference type="OrthoDB" id="2803783at2759"/>
<sequence length="178" mass="20782">MEKFLLPDIQGTLWKDAVEALVHLESTYGYETSNRCLSKNDRPRVLEAWLKSKRKVVCPGPMEEMSVDEMESDTVVWWNSIQPEWRTLPWDGPELKDGQWVREVKGDWDHLRTPGINGLYSVLACMRWWLILEQEEEMDSDMASWSWKKVLSDIVWVIKTMAASEPNEEPVSKKPRTG</sequence>
<protein>
    <submittedName>
        <fullName evidence="1">Uncharacterized protein</fullName>
    </submittedName>
</protein>
<keyword evidence="2" id="KW-1185">Reference proteome</keyword>
<organism evidence="1 2">
    <name type="scientific">Dendrothele bispora (strain CBS 962.96)</name>
    <dbReference type="NCBI Taxonomy" id="1314807"/>
    <lineage>
        <taxon>Eukaryota</taxon>
        <taxon>Fungi</taxon>
        <taxon>Dikarya</taxon>
        <taxon>Basidiomycota</taxon>
        <taxon>Agaricomycotina</taxon>
        <taxon>Agaricomycetes</taxon>
        <taxon>Agaricomycetidae</taxon>
        <taxon>Agaricales</taxon>
        <taxon>Agaricales incertae sedis</taxon>
        <taxon>Dendrothele</taxon>
    </lineage>
</organism>
<evidence type="ECO:0000313" key="2">
    <source>
        <dbReference type="Proteomes" id="UP000297245"/>
    </source>
</evidence>
<accession>A0A4S8KM72</accession>
<dbReference type="EMBL" id="ML180769">
    <property type="protein sequence ID" value="THU76667.1"/>
    <property type="molecule type" value="Genomic_DNA"/>
</dbReference>
<evidence type="ECO:0000313" key="1">
    <source>
        <dbReference type="EMBL" id="THU76667.1"/>
    </source>
</evidence>
<reference evidence="1 2" key="1">
    <citation type="journal article" date="2019" name="Nat. Ecol. Evol.">
        <title>Megaphylogeny resolves global patterns of mushroom evolution.</title>
        <authorList>
            <person name="Varga T."/>
            <person name="Krizsan K."/>
            <person name="Foldi C."/>
            <person name="Dima B."/>
            <person name="Sanchez-Garcia M."/>
            <person name="Sanchez-Ramirez S."/>
            <person name="Szollosi G.J."/>
            <person name="Szarkandi J.G."/>
            <person name="Papp V."/>
            <person name="Albert L."/>
            <person name="Andreopoulos W."/>
            <person name="Angelini C."/>
            <person name="Antonin V."/>
            <person name="Barry K.W."/>
            <person name="Bougher N.L."/>
            <person name="Buchanan P."/>
            <person name="Buyck B."/>
            <person name="Bense V."/>
            <person name="Catcheside P."/>
            <person name="Chovatia M."/>
            <person name="Cooper J."/>
            <person name="Damon W."/>
            <person name="Desjardin D."/>
            <person name="Finy P."/>
            <person name="Geml J."/>
            <person name="Haridas S."/>
            <person name="Hughes K."/>
            <person name="Justo A."/>
            <person name="Karasinski D."/>
            <person name="Kautmanova I."/>
            <person name="Kiss B."/>
            <person name="Kocsube S."/>
            <person name="Kotiranta H."/>
            <person name="LaButti K.M."/>
            <person name="Lechner B.E."/>
            <person name="Liimatainen K."/>
            <person name="Lipzen A."/>
            <person name="Lukacs Z."/>
            <person name="Mihaltcheva S."/>
            <person name="Morgado L.N."/>
            <person name="Niskanen T."/>
            <person name="Noordeloos M.E."/>
            <person name="Ohm R.A."/>
            <person name="Ortiz-Santana B."/>
            <person name="Ovrebo C."/>
            <person name="Racz N."/>
            <person name="Riley R."/>
            <person name="Savchenko A."/>
            <person name="Shiryaev A."/>
            <person name="Soop K."/>
            <person name="Spirin V."/>
            <person name="Szebenyi C."/>
            <person name="Tomsovsky M."/>
            <person name="Tulloss R.E."/>
            <person name="Uehling J."/>
            <person name="Grigoriev I.V."/>
            <person name="Vagvolgyi C."/>
            <person name="Papp T."/>
            <person name="Martin F.M."/>
            <person name="Miettinen O."/>
            <person name="Hibbett D.S."/>
            <person name="Nagy L.G."/>
        </authorList>
    </citation>
    <scope>NUCLEOTIDE SEQUENCE [LARGE SCALE GENOMIC DNA]</scope>
    <source>
        <strain evidence="1 2">CBS 962.96</strain>
    </source>
</reference>
<dbReference type="AlphaFoldDB" id="A0A4S8KM72"/>